<dbReference type="Pfam" id="PF00311">
    <property type="entry name" value="PEPcase"/>
    <property type="match status" value="1"/>
</dbReference>
<comment type="function">
    <text evidence="2 10">Forms oxaloacetate, a four-carbon dicarboxylic acid source for the tricarboxylic acid cycle.</text>
</comment>
<dbReference type="InterPro" id="IPR021135">
    <property type="entry name" value="PEP_COase"/>
</dbReference>
<dbReference type="Proteomes" id="UP000197025">
    <property type="component" value="Unassembled WGS sequence"/>
</dbReference>
<evidence type="ECO:0000256" key="9">
    <source>
        <dbReference type="ARBA" id="ARBA00048995"/>
    </source>
</evidence>
<evidence type="ECO:0000256" key="3">
    <source>
        <dbReference type="ARBA" id="ARBA00008346"/>
    </source>
</evidence>
<dbReference type="GO" id="GO:0006099">
    <property type="term" value="P:tricarboxylic acid cycle"/>
    <property type="evidence" value="ECO:0007669"/>
    <property type="project" value="InterPro"/>
</dbReference>
<dbReference type="GO" id="GO:0015977">
    <property type="term" value="P:carbon fixation"/>
    <property type="evidence" value="ECO:0007669"/>
    <property type="project" value="UniProtKB-UniRule"/>
</dbReference>
<dbReference type="InterPro" id="IPR018129">
    <property type="entry name" value="PEP_COase_Lys_AS"/>
</dbReference>
<sequence length="909" mass="102325">MLGDQPLRRDIHLLGDLLGEVIREQAGVEGFELEEEVRRLSRTRRAGDATAEGKLRTLLEGLGPSELRVIARAFTIFFDLANLAEDRHRVRVLRAREQAAHPGPRPESLVEAFQRIRAAGVSPEAVRRLLQAFAIEPVFTAHPTEAKRRTVRGILGRIRAILAELDAPDRLPREREELLRRLRAELTTLWQTDLTRVRRPSVMDEVENGLSFFVRTLWSLTPRLYREFQAALQASYPEIPDPPPLFLRFGSWIGGDRDGNPRVTAEVTAQTLRRHRQVALSLHLQQARELFVALGVSTRQAPVSPALAQALADAEARWPAIRERLSALSPYEVYRRWISVIAWRLEQTLAWDPMSEPPPEGAYRSARELVEDLDRMWESLMAHRGARIAEGLLWDWRIQAQVFGFHIARLDVRQEARRHAEAIAELLAAAGIGVDFTRLPEEEQLALLTETLPRAGSIAAQANASPETAEVLAVFRLLRRAAAAYGPESLGPYIISMARGAADVLAVLWLMSAANDLSEPPAFLRVAPLFESIGTLREAPRILARILAWPLYRAHLKRQGDHQIVMVGYSDSTKDGGYLAAAWALYRAQAEIVRVARAYGVTLTFFHGRGGALGRGGGPAARSILGLPPDAVAGRLRMTEQGEVLAERYDDPHIAHRHLEQVIGATLLVSALPSPEPQEAWMEAMEQMSEAAYRAYRELLEAPGFLTYFEHATPIDGIEQLPIASRPPRRRPERRLEELRAIPWVFSWTQNRHLLPGWFGLGSGVEAFVRQAGPAGWQRLEEMHQRWPFFRAVLADAALALAKTDLGIARAYAELVPDPAAREAIWSRIEGEYYRTRRAILRITGLPDLLEDIPWLKRSIQVRNPYVDPLNFIQILLLRRWREQPEAEELREALWLTIQGVAAGLRTTG</sequence>
<dbReference type="GO" id="GO:0008964">
    <property type="term" value="F:phosphoenolpyruvate carboxylase activity"/>
    <property type="evidence" value="ECO:0007669"/>
    <property type="project" value="UniProtKB-UniRule"/>
</dbReference>
<dbReference type="GO" id="GO:0000287">
    <property type="term" value="F:magnesium ion binding"/>
    <property type="evidence" value="ECO:0007669"/>
    <property type="project" value="UniProtKB-UniRule"/>
</dbReference>
<dbReference type="NCBIfam" id="NF000584">
    <property type="entry name" value="PRK00009.1"/>
    <property type="match status" value="1"/>
</dbReference>
<feature type="active site" evidence="10 11">
    <location>
        <position position="142"/>
    </location>
</feature>
<organism evidence="13 14">
    <name type="scientific">Thermoflexus hugenholtzii JAD2</name>
    <dbReference type="NCBI Taxonomy" id="877466"/>
    <lineage>
        <taxon>Bacteria</taxon>
        <taxon>Bacillati</taxon>
        <taxon>Chloroflexota</taxon>
        <taxon>Thermoflexia</taxon>
        <taxon>Thermoflexales</taxon>
        <taxon>Thermoflexaceae</taxon>
        <taxon>Thermoflexus</taxon>
    </lineage>
</organism>
<comment type="similarity">
    <text evidence="3 10">Belongs to the PEPCase type 1 family.</text>
</comment>
<keyword evidence="13" id="KW-0670">Pyruvate</keyword>
<dbReference type="InterPro" id="IPR033129">
    <property type="entry name" value="PEPCASE_His_AS"/>
</dbReference>
<evidence type="ECO:0000256" key="12">
    <source>
        <dbReference type="PROSITE-ProRule" id="PRU10112"/>
    </source>
</evidence>
<comment type="subunit">
    <text evidence="10">Homotetramer.</text>
</comment>
<dbReference type="SUPFAM" id="SSF51621">
    <property type="entry name" value="Phosphoenolpyruvate/pyruvate domain"/>
    <property type="match status" value="1"/>
</dbReference>
<keyword evidence="8 10" id="KW-0120">Carbon dioxide fixation</keyword>
<evidence type="ECO:0000256" key="1">
    <source>
        <dbReference type="ARBA" id="ARBA00001946"/>
    </source>
</evidence>
<reference evidence="14" key="1">
    <citation type="submission" date="2017-06" db="EMBL/GenBank/DDBJ databases">
        <authorList>
            <person name="Varghese N."/>
            <person name="Submissions S."/>
        </authorList>
    </citation>
    <scope>NUCLEOTIDE SEQUENCE [LARGE SCALE GENOMIC DNA]</scope>
    <source>
        <strain evidence="14">JAD2</strain>
    </source>
</reference>
<evidence type="ECO:0000313" key="14">
    <source>
        <dbReference type="Proteomes" id="UP000197025"/>
    </source>
</evidence>
<dbReference type="GO" id="GO:0005829">
    <property type="term" value="C:cytosol"/>
    <property type="evidence" value="ECO:0007669"/>
    <property type="project" value="TreeGrafter"/>
</dbReference>
<feature type="active site" evidence="10 12">
    <location>
        <position position="574"/>
    </location>
</feature>
<dbReference type="InterPro" id="IPR015813">
    <property type="entry name" value="Pyrv/PenolPyrv_kinase-like_dom"/>
</dbReference>
<keyword evidence="6 10" id="KW-0460">Magnesium</keyword>
<dbReference type="OrthoDB" id="9768133at2"/>
<evidence type="ECO:0000313" key="13">
    <source>
        <dbReference type="EMBL" id="SNB67832.1"/>
    </source>
</evidence>
<evidence type="ECO:0000256" key="6">
    <source>
        <dbReference type="ARBA" id="ARBA00022842"/>
    </source>
</evidence>
<dbReference type="Gene3D" id="1.20.1440.90">
    <property type="entry name" value="Phosphoenolpyruvate/pyruvate domain"/>
    <property type="match status" value="1"/>
</dbReference>
<gene>
    <name evidence="10" type="primary">ppc</name>
    <name evidence="13" type="ORF">SAMN02746019_00001840</name>
</gene>
<protein>
    <recommendedName>
        <fullName evidence="5 10">Phosphoenolpyruvate carboxylase</fullName>
        <shortName evidence="10">PEPC</shortName>
        <shortName evidence="10">PEPCase</shortName>
        <ecNumber evidence="4 10">4.1.1.31</ecNumber>
    </recommendedName>
</protein>
<evidence type="ECO:0000256" key="2">
    <source>
        <dbReference type="ARBA" id="ARBA00003670"/>
    </source>
</evidence>
<dbReference type="EC" id="4.1.1.31" evidence="4 10"/>
<evidence type="ECO:0000256" key="4">
    <source>
        <dbReference type="ARBA" id="ARBA00012305"/>
    </source>
</evidence>
<dbReference type="PROSITE" id="PS00393">
    <property type="entry name" value="PEPCASE_2"/>
    <property type="match status" value="1"/>
</dbReference>
<evidence type="ECO:0000256" key="11">
    <source>
        <dbReference type="PROSITE-ProRule" id="PRU10111"/>
    </source>
</evidence>
<keyword evidence="14" id="KW-1185">Reference proteome</keyword>
<dbReference type="InterPro" id="IPR022805">
    <property type="entry name" value="PEP_COase_bac/pln-type"/>
</dbReference>
<evidence type="ECO:0000256" key="8">
    <source>
        <dbReference type="ARBA" id="ARBA00023300"/>
    </source>
</evidence>
<dbReference type="PRINTS" id="PR00150">
    <property type="entry name" value="PEPCARBXLASE"/>
</dbReference>
<dbReference type="PANTHER" id="PTHR30523:SF6">
    <property type="entry name" value="PHOSPHOENOLPYRUVATE CARBOXYLASE"/>
    <property type="match status" value="1"/>
</dbReference>
<comment type="catalytic activity">
    <reaction evidence="9 10">
        <text>oxaloacetate + phosphate = phosphoenolpyruvate + hydrogencarbonate</text>
        <dbReference type="Rhea" id="RHEA:28370"/>
        <dbReference type="ChEBI" id="CHEBI:16452"/>
        <dbReference type="ChEBI" id="CHEBI:17544"/>
        <dbReference type="ChEBI" id="CHEBI:43474"/>
        <dbReference type="ChEBI" id="CHEBI:58702"/>
        <dbReference type="EC" id="4.1.1.31"/>
    </reaction>
</comment>
<dbReference type="PANTHER" id="PTHR30523">
    <property type="entry name" value="PHOSPHOENOLPYRUVATE CARBOXYLASE"/>
    <property type="match status" value="1"/>
</dbReference>
<name>A0A212R6P4_9CHLR</name>
<evidence type="ECO:0000256" key="7">
    <source>
        <dbReference type="ARBA" id="ARBA00023239"/>
    </source>
</evidence>
<dbReference type="HAMAP" id="MF_00595">
    <property type="entry name" value="PEPcase_type1"/>
    <property type="match status" value="1"/>
</dbReference>
<dbReference type="InParanoid" id="A0A212R6P4"/>
<dbReference type="AlphaFoldDB" id="A0A212R6P4"/>
<comment type="cofactor">
    <cofactor evidence="1 10">
        <name>Mg(2+)</name>
        <dbReference type="ChEBI" id="CHEBI:18420"/>
    </cofactor>
</comment>
<dbReference type="GO" id="GO:0006107">
    <property type="term" value="P:oxaloacetate metabolic process"/>
    <property type="evidence" value="ECO:0007669"/>
    <property type="project" value="UniProtKB-UniRule"/>
</dbReference>
<evidence type="ECO:0000256" key="5">
    <source>
        <dbReference type="ARBA" id="ARBA00022419"/>
    </source>
</evidence>
<keyword evidence="7 10" id="KW-0456">Lyase</keyword>
<accession>A0A212R6P4</accession>
<dbReference type="PROSITE" id="PS00781">
    <property type="entry name" value="PEPCASE_1"/>
    <property type="match status" value="1"/>
</dbReference>
<evidence type="ECO:0000256" key="10">
    <source>
        <dbReference type="HAMAP-Rule" id="MF_00595"/>
    </source>
</evidence>
<dbReference type="EMBL" id="FYEK01000035">
    <property type="protein sequence ID" value="SNB67832.1"/>
    <property type="molecule type" value="Genomic_DNA"/>
</dbReference>
<proteinExistence type="inferred from homology"/>
<dbReference type="RefSeq" id="WP_159461678.1">
    <property type="nucleotide sequence ID" value="NZ_FYEK01000035.1"/>
</dbReference>